<dbReference type="EMBL" id="JAACJS010000002">
    <property type="protein sequence ID" value="NCI48833.1"/>
    <property type="molecule type" value="Genomic_DNA"/>
</dbReference>
<accession>A0ABW9ZUD9</accession>
<reference evidence="2 3" key="1">
    <citation type="submission" date="2020-01" db="EMBL/GenBank/DDBJ databases">
        <title>Genome analysis.</title>
        <authorList>
            <person name="Wu S."/>
            <person name="Wang G."/>
        </authorList>
    </citation>
    <scope>NUCLEOTIDE SEQUENCE [LARGE SCALE GENOMIC DNA]</scope>
    <source>
        <strain evidence="2 3">SYL130</strain>
    </source>
</reference>
<proteinExistence type="predicted"/>
<gene>
    <name evidence="2" type="ORF">GWC95_02795</name>
</gene>
<dbReference type="Proteomes" id="UP000753802">
    <property type="component" value="Unassembled WGS sequence"/>
</dbReference>
<feature type="domain" description="Haem-binding" evidence="1">
    <location>
        <begin position="12"/>
        <end position="146"/>
    </location>
</feature>
<name>A0ABW9ZUD9_9BACT</name>
<protein>
    <submittedName>
        <fullName evidence="2">Heme-binding domain-containing protein</fullName>
    </submittedName>
</protein>
<evidence type="ECO:0000259" key="1">
    <source>
        <dbReference type="SMART" id="SM01235"/>
    </source>
</evidence>
<evidence type="ECO:0000313" key="2">
    <source>
        <dbReference type="EMBL" id="NCI48833.1"/>
    </source>
</evidence>
<sequence length="163" mass="18935">MKPIKKILLALFIVFLVLQAFRPAKNISNNRSKNISKTYVVPLDVQAILAKACNDCHSNSTRYPWYSEIQPVGWWLADHVKDGKRHLNFDEFDGYTIARQYHKLEECIEEVKKGSMPLPSYTITHKDAVLTAAEKESLYKWCDLLRETIRENNPPDSLVTRRK</sequence>
<dbReference type="InterPro" id="IPR025992">
    <property type="entry name" value="Haem-bd"/>
</dbReference>
<comment type="caution">
    <text evidence="2">The sequence shown here is derived from an EMBL/GenBank/DDBJ whole genome shotgun (WGS) entry which is preliminary data.</text>
</comment>
<keyword evidence="3" id="KW-1185">Reference proteome</keyword>
<dbReference type="RefSeq" id="WP_161817142.1">
    <property type="nucleotide sequence ID" value="NZ_JAACJS010000002.1"/>
</dbReference>
<dbReference type="Pfam" id="PF14376">
    <property type="entry name" value="Haem_bd"/>
    <property type="match status" value="1"/>
</dbReference>
<organism evidence="2 3">
    <name type="scientific">Sediminibacterium roseum</name>
    <dbReference type="NCBI Taxonomy" id="1978412"/>
    <lineage>
        <taxon>Bacteria</taxon>
        <taxon>Pseudomonadati</taxon>
        <taxon>Bacteroidota</taxon>
        <taxon>Chitinophagia</taxon>
        <taxon>Chitinophagales</taxon>
        <taxon>Chitinophagaceae</taxon>
        <taxon>Sediminibacterium</taxon>
    </lineage>
</organism>
<evidence type="ECO:0000313" key="3">
    <source>
        <dbReference type="Proteomes" id="UP000753802"/>
    </source>
</evidence>
<dbReference type="SMART" id="SM01235">
    <property type="entry name" value="Haem_bd"/>
    <property type="match status" value="1"/>
</dbReference>